<comment type="caution">
    <text evidence="1">The sequence shown here is derived from an EMBL/GenBank/DDBJ whole genome shotgun (WGS) entry which is preliminary data.</text>
</comment>
<organism evidence="1 2">
    <name type="scientific">Dyadobacter linearis</name>
    <dbReference type="NCBI Taxonomy" id="2823330"/>
    <lineage>
        <taxon>Bacteria</taxon>
        <taxon>Pseudomonadati</taxon>
        <taxon>Bacteroidota</taxon>
        <taxon>Cytophagia</taxon>
        <taxon>Cytophagales</taxon>
        <taxon>Spirosomataceae</taxon>
        <taxon>Dyadobacter</taxon>
    </lineage>
</organism>
<proteinExistence type="predicted"/>
<protein>
    <submittedName>
        <fullName evidence="1">Uncharacterized protein</fullName>
    </submittedName>
</protein>
<sequence length="35" mass="4239">MVRFADRFCLRNQTTKKYIYQNEKEPLHDALPPKS</sequence>
<evidence type="ECO:0000313" key="2">
    <source>
        <dbReference type="Proteomes" id="UP000679725"/>
    </source>
</evidence>
<name>A0ABN7RFL6_9BACT</name>
<dbReference type="EMBL" id="CAJRAU010000018">
    <property type="protein sequence ID" value="CAG5075099.1"/>
    <property type="molecule type" value="Genomic_DNA"/>
</dbReference>
<reference evidence="1 2" key="1">
    <citation type="submission" date="2021-04" db="EMBL/GenBank/DDBJ databases">
        <authorList>
            <person name="Rodrigo-Torres L."/>
            <person name="Arahal R. D."/>
            <person name="Lucena T."/>
        </authorList>
    </citation>
    <scope>NUCLEOTIDE SEQUENCE [LARGE SCALE GENOMIC DNA]</scope>
    <source>
        <strain evidence="1 2">CECT 9623</strain>
    </source>
</reference>
<evidence type="ECO:0000313" key="1">
    <source>
        <dbReference type="EMBL" id="CAG5075099.1"/>
    </source>
</evidence>
<keyword evidence="2" id="KW-1185">Reference proteome</keyword>
<gene>
    <name evidence="1" type="ORF">DYBT9623_05578</name>
</gene>
<accession>A0ABN7RFL6</accession>
<dbReference type="Proteomes" id="UP000679725">
    <property type="component" value="Unassembled WGS sequence"/>
</dbReference>